<sequence length="639" mass="63772">TAGSYTVTVTDAKGCTATASVVVAQPTQLTASATKIGVSCFGGNDGKATVTALGGTPAYTYNWLPSGGTSATANGLTAGSYTVTVTDAKGCTVTASVVVAQPTQLTANTLTVDVTCNGGTDGSISAIPSGGTAPYSYKWNTSATTQVITALPAGTYSIVITDANNCKVNIANIIVGEPAKLAPVATSNSPVCFGDQINLFTSGGTTYSWSGPNGFTSALQNPIISNADLVNQGTYSVTVTSSKGCTGTATVSVQVKKLDAINLTNINLCQGEILTLTVPDYGTSATYSWTGPNGFSSIQRTASINNVTGANAGTYTIKVTSNGCSVTASLVVTVKPKPQAPVIAIDGPTTVCETGSVKLTATGCSGVVKWSNNTTGTSITVSSAGTYTAICLANDCESSNSNSITIQNGSIPTAPIIETNKTICCDGEKATLTAVGCTGSLKWSTGETTASIQVSASGDYTATCTNTCGTSSASNKITIQTGVTPTVPVLTALDKEVCGIETVTITASNCNGTLKWSHTASTASSQTVGEGTYTVKCVTICGESAASIPVVITKGITPSAPVLATDKSSVCANEKAKLTATGCEGGTINWSAGLGTGTSKEVGAGTYTATCTTSCGTSGNSNTITIGTKTAPAVPVVTT</sequence>
<dbReference type="Gene3D" id="2.40.10.10">
    <property type="entry name" value="Trypsin-like serine proteases"/>
    <property type="match status" value="2"/>
</dbReference>
<feature type="non-terminal residue" evidence="1">
    <location>
        <position position="1"/>
    </location>
</feature>
<dbReference type="Gene3D" id="2.60.40.10">
    <property type="entry name" value="Immunoglobulins"/>
    <property type="match status" value="2"/>
</dbReference>
<organism evidence="1 2">
    <name type="scientific">Lacihabitans soyangensis</name>
    <dbReference type="NCBI Taxonomy" id="869394"/>
    <lineage>
        <taxon>Bacteria</taxon>
        <taxon>Pseudomonadati</taxon>
        <taxon>Bacteroidota</taxon>
        <taxon>Cytophagia</taxon>
        <taxon>Cytophagales</taxon>
        <taxon>Leadbetterellaceae</taxon>
        <taxon>Lacihabitans</taxon>
    </lineage>
</organism>
<accession>A0AAE3H724</accession>
<protein>
    <recommendedName>
        <fullName evidence="3">Ig-like domain-containing protein</fullName>
    </recommendedName>
</protein>
<comment type="caution">
    <text evidence="1">The sequence shown here is derived from an EMBL/GenBank/DDBJ whole genome shotgun (WGS) entry which is preliminary data.</text>
</comment>
<feature type="non-terminal residue" evidence="1">
    <location>
        <position position="639"/>
    </location>
</feature>
<dbReference type="SUPFAM" id="SSF49299">
    <property type="entry name" value="PKD domain"/>
    <property type="match status" value="2"/>
</dbReference>
<dbReference type="InterPro" id="IPR013783">
    <property type="entry name" value="Ig-like_fold"/>
</dbReference>
<dbReference type="AlphaFoldDB" id="A0AAE3H724"/>
<dbReference type="InterPro" id="IPR035986">
    <property type="entry name" value="PKD_dom_sf"/>
</dbReference>
<evidence type="ECO:0000313" key="2">
    <source>
        <dbReference type="Proteomes" id="UP001204144"/>
    </source>
</evidence>
<gene>
    <name evidence="1" type="ORF">EGI31_14655</name>
</gene>
<evidence type="ECO:0000313" key="1">
    <source>
        <dbReference type="EMBL" id="MCP9764190.1"/>
    </source>
</evidence>
<dbReference type="EMBL" id="RJUF01000092">
    <property type="protein sequence ID" value="MCP9764190.1"/>
    <property type="molecule type" value="Genomic_DNA"/>
</dbReference>
<dbReference type="Proteomes" id="UP001204144">
    <property type="component" value="Unassembled WGS sequence"/>
</dbReference>
<dbReference type="Pfam" id="PF13573">
    <property type="entry name" value="SprB"/>
    <property type="match status" value="2"/>
</dbReference>
<keyword evidence="2" id="KW-1185">Reference proteome</keyword>
<proteinExistence type="predicted"/>
<name>A0AAE3H724_9BACT</name>
<dbReference type="InterPro" id="IPR025667">
    <property type="entry name" value="SprB_repeat"/>
</dbReference>
<reference evidence="1 2" key="1">
    <citation type="submission" date="2018-11" db="EMBL/GenBank/DDBJ databases">
        <title>Novel bacteria species description.</title>
        <authorList>
            <person name="Han J.-H."/>
        </authorList>
    </citation>
    <scope>NUCLEOTIDE SEQUENCE [LARGE SCALE GENOMIC DNA]</scope>
    <source>
        <strain evidence="1 2">KCTC23259</strain>
    </source>
</reference>
<evidence type="ECO:0008006" key="3">
    <source>
        <dbReference type="Google" id="ProtNLM"/>
    </source>
</evidence>
<dbReference type="InterPro" id="IPR043504">
    <property type="entry name" value="Peptidase_S1_PA_chymotrypsin"/>
</dbReference>